<sequence length="177" mass="19506">MTTQDGSNNLITHYADQDNGGRGNGISVNDEYLAMFDSEDDVRSEFFYASAQSEDLLTAKYTNQFGNVMVLRLAEMYLIRAEANLRLGSSVGATPVADVNVIGEQSNANAMSTVDLDGIMLERELETAFEGLLIHDLKRTVQNVGNIPYNDRSLLFPIPQREMDVNSLLTQNPGYGS</sequence>
<comment type="similarity">
    <text evidence="2">Belongs to the SusD family.</text>
</comment>
<evidence type="ECO:0000256" key="5">
    <source>
        <dbReference type="ARBA" id="ARBA00023237"/>
    </source>
</evidence>
<organism evidence="7 8">
    <name type="scientific">Zunongwangia mangrovi</name>
    <dbReference type="NCBI Taxonomy" id="1334022"/>
    <lineage>
        <taxon>Bacteria</taxon>
        <taxon>Pseudomonadati</taxon>
        <taxon>Bacteroidota</taxon>
        <taxon>Flavobacteriia</taxon>
        <taxon>Flavobacteriales</taxon>
        <taxon>Flavobacteriaceae</taxon>
        <taxon>Zunongwangia</taxon>
    </lineage>
</organism>
<feature type="domain" description="RagB/SusD" evidence="6">
    <location>
        <begin position="60"/>
        <end position="139"/>
    </location>
</feature>
<dbReference type="GO" id="GO:0009279">
    <property type="term" value="C:cell outer membrane"/>
    <property type="evidence" value="ECO:0007669"/>
    <property type="project" value="UniProtKB-SubCell"/>
</dbReference>
<dbReference type="STRING" id="1334022.SAMN04487907_1018"/>
<protein>
    <submittedName>
        <fullName evidence="7">SusD family protein</fullName>
    </submittedName>
</protein>
<dbReference type="Proteomes" id="UP000199438">
    <property type="component" value="Unassembled WGS sequence"/>
</dbReference>
<evidence type="ECO:0000259" key="6">
    <source>
        <dbReference type="Pfam" id="PF07980"/>
    </source>
</evidence>
<dbReference type="RefSeq" id="WP_245758536.1">
    <property type="nucleotide sequence ID" value="NZ_FOKV01000001.1"/>
</dbReference>
<gene>
    <name evidence="7" type="ORF">SAMN04487907_1018</name>
</gene>
<dbReference type="AlphaFoldDB" id="A0A1I1D4P8"/>
<evidence type="ECO:0000256" key="4">
    <source>
        <dbReference type="ARBA" id="ARBA00023136"/>
    </source>
</evidence>
<comment type="subcellular location">
    <subcellularLocation>
        <location evidence="1">Cell outer membrane</location>
    </subcellularLocation>
</comment>
<keyword evidence="5" id="KW-0998">Cell outer membrane</keyword>
<dbReference type="SUPFAM" id="SSF48452">
    <property type="entry name" value="TPR-like"/>
    <property type="match status" value="1"/>
</dbReference>
<evidence type="ECO:0000256" key="1">
    <source>
        <dbReference type="ARBA" id="ARBA00004442"/>
    </source>
</evidence>
<evidence type="ECO:0000256" key="2">
    <source>
        <dbReference type="ARBA" id="ARBA00006275"/>
    </source>
</evidence>
<keyword evidence="8" id="KW-1185">Reference proteome</keyword>
<reference evidence="8" key="1">
    <citation type="submission" date="2016-10" db="EMBL/GenBank/DDBJ databases">
        <authorList>
            <person name="Varghese N."/>
            <person name="Submissions S."/>
        </authorList>
    </citation>
    <scope>NUCLEOTIDE SEQUENCE [LARGE SCALE GENOMIC DNA]</scope>
    <source>
        <strain evidence="8">DSM 24499</strain>
    </source>
</reference>
<dbReference type="InterPro" id="IPR012944">
    <property type="entry name" value="SusD_RagB_dom"/>
</dbReference>
<dbReference type="Gene3D" id="1.25.40.390">
    <property type="match status" value="1"/>
</dbReference>
<evidence type="ECO:0000313" key="7">
    <source>
        <dbReference type="EMBL" id="SFB68058.1"/>
    </source>
</evidence>
<keyword evidence="3" id="KW-0732">Signal</keyword>
<dbReference type="InterPro" id="IPR011990">
    <property type="entry name" value="TPR-like_helical_dom_sf"/>
</dbReference>
<dbReference type="Pfam" id="PF07980">
    <property type="entry name" value="SusD_RagB"/>
    <property type="match status" value="1"/>
</dbReference>
<accession>A0A1I1D4P8</accession>
<evidence type="ECO:0000313" key="8">
    <source>
        <dbReference type="Proteomes" id="UP000199438"/>
    </source>
</evidence>
<keyword evidence="4" id="KW-0472">Membrane</keyword>
<dbReference type="EMBL" id="FOKV01000001">
    <property type="protein sequence ID" value="SFB68058.1"/>
    <property type="molecule type" value="Genomic_DNA"/>
</dbReference>
<proteinExistence type="inferred from homology"/>
<name>A0A1I1D4P8_9FLAO</name>
<evidence type="ECO:0000256" key="3">
    <source>
        <dbReference type="ARBA" id="ARBA00022729"/>
    </source>
</evidence>